<evidence type="ECO:0000259" key="7">
    <source>
        <dbReference type="Pfam" id="PF17917"/>
    </source>
</evidence>
<organism evidence="8 10">
    <name type="scientific">Araneus ventricosus</name>
    <name type="common">Orbweaver spider</name>
    <name type="synonym">Epeira ventricosa</name>
    <dbReference type="NCBI Taxonomy" id="182803"/>
    <lineage>
        <taxon>Eukaryota</taxon>
        <taxon>Metazoa</taxon>
        <taxon>Ecdysozoa</taxon>
        <taxon>Arthropoda</taxon>
        <taxon>Chelicerata</taxon>
        <taxon>Arachnida</taxon>
        <taxon>Araneae</taxon>
        <taxon>Araneomorphae</taxon>
        <taxon>Entelegynae</taxon>
        <taxon>Araneoidea</taxon>
        <taxon>Araneidae</taxon>
        <taxon>Araneus</taxon>
    </lineage>
</organism>
<dbReference type="EMBL" id="BGPR01115560">
    <property type="protein sequence ID" value="GBN04380.1"/>
    <property type="molecule type" value="Genomic_DNA"/>
</dbReference>
<dbReference type="CDD" id="cd09274">
    <property type="entry name" value="RNase_HI_RT_Ty3"/>
    <property type="match status" value="1"/>
</dbReference>
<dbReference type="InterPro" id="IPR050951">
    <property type="entry name" value="Retrovirus_Pol_polyprotein"/>
</dbReference>
<dbReference type="GO" id="GO:0016787">
    <property type="term" value="F:hydrolase activity"/>
    <property type="evidence" value="ECO:0007669"/>
    <property type="project" value="UniProtKB-KW"/>
</dbReference>
<keyword evidence="1" id="KW-0808">Transferase</keyword>
<dbReference type="SUPFAM" id="SSF56672">
    <property type="entry name" value="DNA/RNA polymerases"/>
    <property type="match status" value="1"/>
</dbReference>
<dbReference type="GO" id="GO:0004519">
    <property type="term" value="F:endonuclease activity"/>
    <property type="evidence" value="ECO:0007669"/>
    <property type="project" value="UniProtKB-KW"/>
</dbReference>
<dbReference type="Pfam" id="PF17917">
    <property type="entry name" value="RT_RNaseH"/>
    <property type="match status" value="1"/>
</dbReference>
<keyword evidence="4" id="KW-0255">Endonuclease</keyword>
<dbReference type="PANTHER" id="PTHR37984">
    <property type="entry name" value="PROTEIN CBG26694"/>
    <property type="match status" value="1"/>
</dbReference>
<dbReference type="EMBL" id="BGPR01115553">
    <property type="protein sequence ID" value="GBN04348.1"/>
    <property type="molecule type" value="Genomic_DNA"/>
</dbReference>
<gene>
    <name evidence="9" type="ORF">AVEN_134727_1</name>
    <name evidence="8" type="ORF">AVEN_30377_1</name>
</gene>
<dbReference type="OrthoDB" id="775972at2759"/>
<evidence type="ECO:0000256" key="4">
    <source>
        <dbReference type="ARBA" id="ARBA00022759"/>
    </source>
</evidence>
<dbReference type="FunFam" id="3.10.20.370:FF:000001">
    <property type="entry name" value="Retrovirus-related Pol polyprotein from transposon 17.6-like protein"/>
    <property type="match status" value="1"/>
</dbReference>
<sequence length="123" mass="14360">MSTLLVYPSSDALLSLTCDTSDRVLGAVLSQEENGEWKPFSIFSWKLTPTEQRYSEHGRELLAIYVSVRHLSYMLEGRNFTISTDHKPLIYTFTQKHERFCPRQIQHLEWIAHFSTNMRHISG</sequence>
<proteinExistence type="predicted"/>
<protein>
    <recommendedName>
        <fullName evidence="7">Reverse transcriptase RNase H-like domain-containing protein</fullName>
    </recommendedName>
</protein>
<evidence type="ECO:0000313" key="10">
    <source>
        <dbReference type="Proteomes" id="UP000499080"/>
    </source>
</evidence>
<name>A0A4Y2KQ10_ARAVE</name>
<evidence type="ECO:0000256" key="3">
    <source>
        <dbReference type="ARBA" id="ARBA00022722"/>
    </source>
</evidence>
<accession>A0A4Y2KQ10</accession>
<dbReference type="InterPro" id="IPR041373">
    <property type="entry name" value="RT_RNaseH"/>
</dbReference>
<comment type="caution">
    <text evidence="8">The sequence shown here is derived from an EMBL/GenBank/DDBJ whole genome shotgun (WGS) entry which is preliminary data.</text>
</comment>
<evidence type="ECO:0000256" key="5">
    <source>
        <dbReference type="ARBA" id="ARBA00022801"/>
    </source>
</evidence>
<dbReference type="GO" id="GO:0003964">
    <property type="term" value="F:RNA-directed DNA polymerase activity"/>
    <property type="evidence" value="ECO:0007669"/>
    <property type="project" value="UniProtKB-KW"/>
</dbReference>
<evidence type="ECO:0000256" key="6">
    <source>
        <dbReference type="ARBA" id="ARBA00022918"/>
    </source>
</evidence>
<evidence type="ECO:0000256" key="1">
    <source>
        <dbReference type="ARBA" id="ARBA00022679"/>
    </source>
</evidence>
<evidence type="ECO:0000256" key="2">
    <source>
        <dbReference type="ARBA" id="ARBA00022695"/>
    </source>
</evidence>
<dbReference type="Proteomes" id="UP000499080">
    <property type="component" value="Unassembled WGS sequence"/>
</dbReference>
<keyword evidence="3" id="KW-0540">Nuclease</keyword>
<evidence type="ECO:0000313" key="8">
    <source>
        <dbReference type="EMBL" id="GBN04348.1"/>
    </source>
</evidence>
<feature type="domain" description="Reverse transcriptase RNase H-like" evidence="7">
    <location>
        <begin position="14"/>
        <end position="114"/>
    </location>
</feature>
<reference evidence="8 10" key="1">
    <citation type="journal article" date="2019" name="Sci. Rep.">
        <title>Orb-weaving spider Araneus ventricosus genome elucidates the spidroin gene catalogue.</title>
        <authorList>
            <person name="Kono N."/>
            <person name="Nakamura H."/>
            <person name="Ohtoshi R."/>
            <person name="Moran D.A.P."/>
            <person name="Shinohara A."/>
            <person name="Yoshida Y."/>
            <person name="Fujiwara M."/>
            <person name="Mori M."/>
            <person name="Tomita M."/>
            <person name="Arakawa K."/>
        </authorList>
    </citation>
    <scope>NUCLEOTIDE SEQUENCE [LARGE SCALE GENOMIC DNA]</scope>
</reference>
<keyword evidence="6" id="KW-0695">RNA-directed DNA polymerase</keyword>
<dbReference type="InterPro" id="IPR043502">
    <property type="entry name" value="DNA/RNA_pol_sf"/>
</dbReference>
<keyword evidence="5" id="KW-0378">Hydrolase</keyword>
<dbReference type="Gene3D" id="3.10.20.370">
    <property type="match status" value="1"/>
</dbReference>
<dbReference type="AlphaFoldDB" id="A0A4Y2KQ10"/>
<keyword evidence="10" id="KW-1185">Reference proteome</keyword>
<dbReference type="PANTHER" id="PTHR37984:SF5">
    <property type="entry name" value="PROTEIN NYNRIN-LIKE"/>
    <property type="match status" value="1"/>
</dbReference>
<keyword evidence="2" id="KW-0548">Nucleotidyltransferase</keyword>
<evidence type="ECO:0000313" key="9">
    <source>
        <dbReference type="EMBL" id="GBN04380.1"/>
    </source>
</evidence>